<name>A0A165PF15_EXIGL</name>
<sequence length="156" mass="16791">MSMDDEPFAAVDTVACHSFNLITLVAAWAIPFCTLSFFIFFLVATCRAAKQDKTVWRTPVLAVDWSGTMTTFDDTRSIATFVVGGMTVKGNTLSMPPKAFLLDNKTHRNSAKSLGSVYSTNTLVTPSEAAPAARPQAAPVPSSGLSRVRYFQATSS</sequence>
<feature type="transmembrane region" description="Helical" evidence="1">
    <location>
        <begin position="20"/>
        <end position="43"/>
    </location>
</feature>
<proteinExistence type="predicted"/>
<keyword evidence="1" id="KW-0812">Transmembrane</keyword>
<gene>
    <name evidence="2" type="ORF">EXIGLDRAFT_512428</name>
</gene>
<dbReference type="AlphaFoldDB" id="A0A165PF15"/>
<keyword evidence="1" id="KW-1133">Transmembrane helix</keyword>
<keyword evidence="3" id="KW-1185">Reference proteome</keyword>
<protein>
    <submittedName>
        <fullName evidence="2">Uncharacterized protein</fullName>
    </submittedName>
</protein>
<dbReference type="EMBL" id="KV425890">
    <property type="protein sequence ID" value="KZW02082.1"/>
    <property type="molecule type" value="Genomic_DNA"/>
</dbReference>
<dbReference type="Proteomes" id="UP000077266">
    <property type="component" value="Unassembled WGS sequence"/>
</dbReference>
<organism evidence="2 3">
    <name type="scientific">Exidia glandulosa HHB12029</name>
    <dbReference type="NCBI Taxonomy" id="1314781"/>
    <lineage>
        <taxon>Eukaryota</taxon>
        <taxon>Fungi</taxon>
        <taxon>Dikarya</taxon>
        <taxon>Basidiomycota</taxon>
        <taxon>Agaricomycotina</taxon>
        <taxon>Agaricomycetes</taxon>
        <taxon>Auriculariales</taxon>
        <taxon>Exidiaceae</taxon>
        <taxon>Exidia</taxon>
    </lineage>
</organism>
<keyword evidence="1" id="KW-0472">Membrane</keyword>
<dbReference type="InParanoid" id="A0A165PF15"/>
<evidence type="ECO:0000256" key="1">
    <source>
        <dbReference type="SAM" id="Phobius"/>
    </source>
</evidence>
<reference evidence="2 3" key="1">
    <citation type="journal article" date="2016" name="Mol. Biol. Evol.">
        <title>Comparative Genomics of Early-Diverging Mushroom-Forming Fungi Provides Insights into the Origins of Lignocellulose Decay Capabilities.</title>
        <authorList>
            <person name="Nagy L.G."/>
            <person name="Riley R."/>
            <person name="Tritt A."/>
            <person name="Adam C."/>
            <person name="Daum C."/>
            <person name="Floudas D."/>
            <person name="Sun H."/>
            <person name="Yadav J.S."/>
            <person name="Pangilinan J."/>
            <person name="Larsson K.H."/>
            <person name="Matsuura K."/>
            <person name="Barry K."/>
            <person name="Labutti K."/>
            <person name="Kuo R."/>
            <person name="Ohm R.A."/>
            <person name="Bhattacharya S.S."/>
            <person name="Shirouzu T."/>
            <person name="Yoshinaga Y."/>
            <person name="Martin F.M."/>
            <person name="Grigoriev I.V."/>
            <person name="Hibbett D.S."/>
        </authorList>
    </citation>
    <scope>NUCLEOTIDE SEQUENCE [LARGE SCALE GENOMIC DNA]</scope>
    <source>
        <strain evidence="2 3">HHB12029</strain>
    </source>
</reference>
<accession>A0A165PF15</accession>
<evidence type="ECO:0000313" key="2">
    <source>
        <dbReference type="EMBL" id="KZW02082.1"/>
    </source>
</evidence>
<evidence type="ECO:0000313" key="3">
    <source>
        <dbReference type="Proteomes" id="UP000077266"/>
    </source>
</evidence>